<dbReference type="GO" id="GO:0090486">
    <property type="term" value="F:small RNA 2'-O-methyltransferase activity"/>
    <property type="evidence" value="ECO:0007669"/>
    <property type="project" value="UniProtKB-EC"/>
</dbReference>
<evidence type="ECO:0000313" key="14">
    <source>
        <dbReference type="EMBL" id="EPS44761.1"/>
    </source>
</evidence>
<dbReference type="AlphaFoldDB" id="S8AUY9"/>
<evidence type="ECO:0000256" key="7">
    <source>
        <dbReference type="ARBA" id="ARBA00022723"/>
    </source>
</evidence>
<dbReference type="Proteomes" id="UP000015100">
    <property type="component" value="Unassembled WGS sequence"/>
</dbReference>
<feature type="region of interest" description="Disordered" evidence="13">
    <location>
        <begin position="655"/>
        <end position="691"/>
    </location>
</feature>
<dbReference type="eggNOG" id="KOG1045">
    <property type="taxonomic scope" value="Eukaryota"/>
</dbReference>
<feature type="compositionally biased region" description="Low complexity" evidence="13">
    <location>
        <begin position="10"/>
        <end position="21"/>
    </location>
</feature>
<keyword evidence="15" id="KW-1185">Reference proteome</keyword>
<dbReference type="PANTHER" id="PTHR21404">
    <property type="entry name" value="HEN1"/>
    <property type="match status" value="1"/>
</dbReference>
<gene>
    <name evidence="14" type="ORF">H072_1285</name>
</gene>
<dbReference type="OrthoDB" id="2154311at2759"/>
<dbReference type="GO" id="GO:0005634">
    <property type="term" value="C:nucleus"/>
    <property type="evidence" value="ECO:0007669"/>
    <property type="project" value="TreeGrafter"/>
</dbReference>
<dbReference type="GO" id="GO:0001510">
    <property type="term" value="P:RNA methylation"/>
    <property type="evidence" value="ECO:0007669"/>
    <property type="project" value="InterPro"/>
</dbReference>
<evidence type="ECO:0000256" key="12">
    <source>
        <dbReference type="ARBA" id="ARBA00048418"/>
    </source>
</evidence>
<evidence type="ECO:0000256" key="11">
    <source>
        <dbReference type="ARBA" id="ARBA00035025"/>
    </source>
</evidence>
<organism evidence="14 15">
    <name type="scientific">Dactylellina haptotyla (strain CBS 200.50)</name>
    <name type="common">Nematode-trapping fungus</name>
    <name type="synonym">Monacrosporium haptotylum</name>
    <dbReference type="NCBI Taxonomy" id="1284197"/>
    <lineage>
        <taxon>Eukaryota</taxon>
        <taxon>Fungi</taxon>
        <taxon>Dikarya</taxon>
        <taxon>Ascomycota</taxon>
        <taxon>Pezizomycotina</taxon>
        <taxon>Orbiliomycetes</taxon>
        <taxon>Orbiliales</taxon>
        <taxon>Orbiliaceae</taxon>
        <taxon>Dactylellina</taxon>
    </lineage>
</organism>
<keyword evidence="4" id="KW-0489">Methyltransferase</keyword>
<dbReference type="GO" id="GO:0003723">
    <property type="term" value="F:RNA binding"/>
    <property type="evidence" value="ECO:0007669"/>
    <property type="project" value="UniProtKB-KW"/>
</dbReference>
<evidence type="ECO:0000256" key="8">
    <source>
        <dbReference type="ARBA" id="ARBA00022842"/>
    </source>
</evidence>
<dbReference type="InterPro" id="IPR026610">
    <property type="entry name" value="Hen1"/>
</dbReference>
<dbReference type="EC" id="2.1.1.386" evidence="11"/>
<reference evidence="14 15" key="1">
    <citation type="journal article" date="2013" name="PLoS Genet.">
        <title>Genomic mechanisms accounting for the adaptation to parasitism in nematode-trapping fungi.</title>
        <authorList>
            <person name="Meerupati T."/>
            <person name="Andersson K.M."/>
            <person name="Friman E."/>
            <person name="Kumar D."/>
            <person name="Tunlid A."/>
            <person name="Ahren D."/>
        </authorList>
    </citation>
    <scope>NUCLEOTIDE SEQUENCE [LARGE SCALE GENOMIC DNA]</scope>
    <source>
        <strain evidence="14 15">CBS 200.50</strain>
    </source>
</reference>
<feature type="compositionally biased region" description="Acidic residues" evidence="13">
    <location>
        <begin position="668"/>
        <end position="678"/>
    </location>
</feature>
<feature type="compositionally biased region" description="Basic and acidic residues" evidence="13">
    <location>
        <begin position="679"/>
        <end position="691"/>
    </location>
</feature>
<dbReference type="GO" id="GO:0005737">
    <property type="term" value="C:cytoplasm"/>
    <property type="evidence" value="ECO:0007669"/>
    <property type="project" value="TreeGrafter"/>
</dbReference>
<sequence>MAEQIDADVGSGASNNLSSSASSGGRSHISCGIPTPPFAPPCIKFNPPLSIQRRVEVHELLKKFTREYENPVQSLLEIGCGGNTPLMQTLLSCDDELPLSILSGIDIDDQLFSIGVDSAFTTCEYGDDDRWRDLTVSLLHGSFEDISLQNIGPFDAITSCEVIEHLDPGPLTSFAPILLGRMNPRVFIVTTPNRDFNSLFEMPYESLDDMKGDKPYVWNPHDDPAVAGRRYYREPHKYAMRHHDHRFEWTRAEFQMWGNNAAERFGYSVSYHGCGALHDGAEILATRWRVEEALRRQIKSQNINIPPGRSIDTELLQEVFGHCSQVAIFIRSDSREKSLRGGSSLEEQLFMKELTPMSALVNNHIKRINQLPIELRLVKYHTFAKASIDHSYPPTLLELFELQRLTIKHLLPIEIQRVWQYGHSHSKPTKYDYERVVIQANVKALWDMNYKVRRACRFHLPMFEYLVANCVESERLDAIGSGDGSLISLQNLTDEFGKLMRLALDLEPVQEYEFVTSKARSDPNSDSMEMKKGSLESSSGLKIISTTPIIAASIYWSTDPSTDLSVPEQISLQGAMIDKISDDKILRLAEPVETMKELEKRQKIDGHATKPSISLTSSRPIALVFIRPKEIPSPQEQFDYEKQRRERFENTLERGYDEMWDRQSENENNLEWDATDSEWGDKTGRSTWDDW</sequence>
<name>S8AUY9_DACHA</name>
<accession>S8AUY9</accession>
<evidence type="ECO:0000256" key="2">
    <source>
        <dbReference type="ARBA" id="ARBA00009026"/>
    </source>
</evidence>
<keyword evidence="7" id="KW-0479">Metal-binding</keyword>
<dbReference type="PANTHER" id="PTHR21404:SF3">
    <property type="entry name" value="SMALL RNA 2'-O-METHYLTRANSFERASE"/>
    <property type="match status" value="1"/>
</dbReference>
<evidence type="ECO:0000256" key="13">
    <source>
        <dbReference type="SAM" id="MobiDB-lite"/>
    </source>
</evidence>
<protein>
    <recommendedName>
        <fullName evidence="3">Small RNA 2'-O-methyltransferase</fullName>
        <ecNumber evidence="11">2.1.1.386</ecNumber>
    </recommendedName>
</protein>
<dbReference type="EMBL" id="AQGS01000035">
    <property type="protein sequence ID" value="EPS44761.1"/>
    <property type="molecule type" value="Genomic_DNA"/>
</dbReference>
<dbReference type="Gene3D" id="3.40.50.150">
    <property type="entry name" value="Vaccinia Virus protein VP39"/>
    <property type="match status" value="1"/>
</dbReference>
<evidence type="ECO:0000256" key="6">
    <source>
        <dbReference type="ARBA" id="ARBA00022691"/>
    </source>
</evidence>
<evidence type="ECO:0000256" key="5">
    <source>
        <dbReference type="ARBA" id="ARBA00022679"/>
    </source>
</evidence>
<keyword evidence="6" id="KW-0949">S-adenosyl-L-methionine</keyword>
<keyword evidence="5" id="KW-0808">Transferase</keyword>
<dbReference type="InterPro" id="IPR029063">
    <property type="entry name" value="SAM-dependent_MTases_sf"/>
</dbReference>
<reference evidence="15" key="2">
    <citation type="submission" date="2013-04" db="EMBL/GenBank/DDBJ databases">
        <title>Genomic mechanisms accounting for the adaptation to parasitism in nematode-trapping fungi.</title>
        <authorList>
            <person name="Ahren D.G."/>
        </authorList>
    </citation>
    <scope>NUCLEOTIDE SEQUENCE [LARGE SCALE GENOMIC DNA]</scope>
    <source>
        <strain evidence="15">CBS 200.50</strain>
    </source>
</reference>
<evidence type="ECO:0000256" key="9">
    <source>
        <dbReference type="ARBA" id="ARBA00022884"/>
    </source>
</evidence>
<dbReference type="OMA" id="PPCIKFN"/>
<dbReference type="HOGENOM" id="CLU_400050_0_0_1"/>
<feature type="compositionally biased region" description="Basic and acidic residues" evidence="13">
    <location>
        <begin position="655"/>
        <end position="665"/>
    </location>
</feature>
<dbReference type="SUPFAM" id="SSF53335">
    <property type="entry name" value="S-adenosyl-L-methionine-dependent methyltransferases"/>
    <property type="match status" value="1"/>
</dbReference>
<comment type="similarity">
    <text evidence="2">Belongs to the methyltransferase superfamily. HEN1 family.</text>
</comment>
<dbReference type="STRING" id="1284197.S8AUY9"/>
<keyword evidence="10" id="KW-0943">RNA-mediated gene silencing</keyword>
<evidence type="ECO:0000256" key="1">
    <source>
        <dbReference type="ARBA" id="ARBA00001946"/>
    </source>
</evidence>
<evidence type="ECO:0000256" key="4">
    <source>
        <dbReference type="ARBA" id="ARBA00022603"/>
    </source>
</evidence>
<dbReference type="GO" id="GO:0046872">
    <property type="term" value="F:metal ion binding"/>
    <property type="evidence" value="ECO:0007669"/>
    <property type="project" value="UniProtKB-KW"/>
</dbReference>
<keyword evidence="8" id="KW-0460">Magnesium</keyword>
<proteinExistence type="inferred from homology"/>
<comment type="cofactor">
    <cofactor evidence="1">
        <name>Mg(2+)</name>
        <dbReference type="ChEBI" id="CHEBI:18420"/>
    </cofactor>
</comment>
<evidence type="ECO:0000313" key="15">
    <source>
        <dbReference type="Proteomes" id="UP000015100"/>
    </source>
</evidence>
<comment type="catalytic activity">
    <reaction evidence="12">
        <text>small RNA 3'-end nucleotide + S-adenosyl-L-methionine = small RNA 3'-end 2'-O-methylnucleotide + S-adenosyl-L-homocysteine + H(+)</text>
        <dbReference type="Rhea" id="RHEA:37887"/>
        <dbReference type="Rhea" id="RHEA-COMP:10415"/>
        <dbReference type="Rhea" id="RHEA-COMP:10416"/>
        <dbReference type="ChEBI" id="CHEBI:15378"/>
        <dbReference type="ChEBI" id="CHEBI:57856"/>
        <dbReference type="ChEBI" id="CHEBI:59789"/>
        <dbReference type="ChEBI" id="CHEBI:74896"/>
        <dbReference type="ChEBI" id="CHEBI:74898"/>
        <dbReference type="EC" id="2.1.1.386"/>
    </reaction>
</comment>
<evidence type="ECO:0000256" key="3">
    <source>
        <dbReference type="ARBA" id="ARBA00021330"/>
    </source>
</evidence>
<comment type="caution">
    <text evidence="14">The sequence shown here is derived from an EMBL/GenBank/DDBJ whole genome shotgun (WGS) entry which is preliminary data.</text>
</comment>
<evidence type="ECO:0000256" key="10">
    <source>
        <dbReference type="ARBA" id="ARBA00023158"/>
    </source>
</evidence>
<dbReference type="GO" id="GO:0030422">
    <property type="term" value="P:siRNA processing"/>
    <property type="evidence" value="ECO:0007669"/>
    <property type="project" value="TreeGrafter"/>
</dbReference>
<feature type="region of interest" description="Disordered" evidence="13">
    <location>
        <begin position="1"/>
        <end position="21"/>
    </location>
</feature>
<keyword evidence="9" id="KW-0694">RNA-binding</keyword>